<evidence type="ECO:0000256" key="6">
    <source>
        <dbReference type="ARBA" id="ARBA00035272"/>
    </source>
</evidence>
<dbReference type="Pfam" id="PF00900">
    <property type="entry name" value="Ribosomal_S4e"/>
    <property type="match status" value="1"/>
</dbReference>
<dbReference type="Gene3D" id="2.40.50.740">
    <property type="match status" value="1"/>
</dbReference>
<keyword evidence="2" id="KW-0699">rRNA-binding</keyword>
<dbReference type="GO" id="GO:0019843">
    <property type="term" value="F:rRNA binding"/>
    <property type="evidence" value="ECO:0007669"/>
    <property type="project" value="UniProtKB-KW"/>
</dbReference>
<dbReference type="Gene3D" id="3.10.290.10">
    <property type="entry name" value="RNA-binding S4 domain"/>
    <property type="match status" value="1"/>
</dbReference>
<dbReference type="InterPro" id="IPR002942">
    <property type="entry name" value="S4_RNA-bd"/>
</dbReference>
<dbReference type="PANTHER" id="PTHR11581">
    <property type="entry name" value="30S/40S RIBOSOMAL PROTEIN S4"/>
    <property type="match status" value="1"/>
</dbReference>
<dbReference type="Gene3D" id="2.30.30.30">
    <property type="match status" value="1"/>
</dbReference>
<keyword evidence="5 7" id="KW-0687">Ribonucleoprotein</keyword>
<evidence type="ECO:0000256" key="7">
    <source>
        <dbReference type="HAMAP-Rule" id="MF_00485"/>
    </source>
</evidence>
<proteinExistence type="inferred from homology"/>
<evidence type="ECO:0000256" key="2">
    <source>
        <dbReference type="ARBA" id="ARBA00022730"/>
    </source>
</evidence>
<dbReference type="Pfam" id="PF01479">
    <property type="entry name" value="S4"/>
    <property type="match status" value="1"/>
</dbReference>
<dbReference type="AlphaFoldDB" id="A0A133V8P2"/>
<dbReference type="InterPro" id="IPR013843">
    <property type="entry name" value="Ribosomal_eS4_N"/>
</dbReference>
<evidence type="ECO:0000256" key="3">
    <source>
        <dbReference type="ARBA" id="ARBA00022884"/>
    </source>
</evidence>
<dbReference type="CDD" id="cd00165">
    <property type="entry name" value="S4"/>
    <property type="match status" value="1"/>
</dbReference>
<gene>
    <name evidence="7" type="primary">rps4e</name>
    <name evidence="9" type="ORF">AKJ43_00470</name>
</gene>
<dbReference type="InterPro" id="IPR014722">
    <property type="entry name" value="Rib_uL2_dom2"/>
</dbReference>
<evidence type="ECO:0000313" key="10">
    <source>
        <dbReference type="Proteomes" id="UP000070400"/>
    </source>
</evidence>
<sequence length="246" mass="27398">MAKKGQKRHQKRLSAPAKLKLPRKTKTWTVKPAPGPHPVDECLPLSILVRDYLRLGETRREVNRILSDGLVQVDGRTRKDSKFPVGLMDIVRVPKADKSWRIIFDMKGYLVPYEVPKDEAEFKLARVVGKSLVKERVTQISLHDGKTCTGDFEEINSNDVVKLNLPEVDVIDKFPFENGKPVLITGGSQVGKFGVISEDGGKDSSTNVVTIKAKDGSFQASRDHVFVIGKKEPAISLPRWLSESNA</sequence>
<evidence type="ECO:0000313" key="9">
    <source>
        <dbReference type="EMBL" id="KXB02808.1"/>
    </source>
</evidence>
<accession>A0A133V8P2</accession>
<comment type="similarity">
    <text evidence="1 7">Belongs to the eukaryotic ribosomal protein eS4 family.</text>
</comment>
<dbReference type="EMBL" id="LHXX01000003">
    <property type="protein sequence ID" value="KXB02808.1"/>
    <property type="molecule type" value="Genomic_DNA"/>
</dbReference>
<dbReference type="CDD" id="cd06087">
    <property type="entry name" value="KOW_RPS4"/>
    <property type="match status" value="1"/>
</dbReference>
<name>A0A133V8P2_9EURY</name>
<dbReference type="NCBIfam" id="NF003312">
    <property type="entry name" value="PRK04313.1"/>
    <property type="match status" value="1"/>
</dbReference>
<dbReference type="Pfam" id="PF08071">
    <property type="entry name" value="RS4NT"/>
    <property type="match status" value="1"/>
</dbReference>
<dbReference type="PANTHER" id="PTHR11581:SF0">
    <property type="entry name" value="SMALL RIBOSOMAL SUBUNIT PROTEIN ES4"/>
    <property type="match status" value="1"/>
</dbReference>
<dbReference type="InterPro" id="IPR036986">
    <property type="entry name" value="S4_RNA-bd_sf"/>
</dbReference>
<reference evidence="9 10" key="1">
    <citation type="journal article" date="2016" name="Sci. Rep.">
        <title>Metabolic traits of an uncultured archaeal lineage -MSBL1- from brine pools of the Red Sea.</title>
        <authorList>
            <person name="Mwirichia R."/>
            <person name="Alam I."/>
            <person name="Rashid M."/>
            <person name="Vinu M."/>
            <person name="Ba-Alawi W."/>
            <person name="Anthony Kamau A."/>
            <person name="Kamanda Ngugi D."/>
            <person name="Goker M."/>
            <person name="Klenk H.P."/>
            <person name="Bajic V."/>
            <person name="Stingl U."/>
        </authorList>
    </citation>
    <scope>NUCLEOTIDE SEQUENCE [LARGE SCALE GENOMIC DNA]</scope>
    <source>
        <strain evidence="9">SCGC-AAA261D19</strain>
    </source>
</reference>
<dbReference type="GO" id="GO:0003735">
    <property type="term" value="F:structural constituent of ribosome"/>
    <property type="evidence" value="ECO:0007669"/>
    <property type="project" value="InterPro"/>
</dbReference>
<dbReference type="GO" id="GO:0006412">
    <property type="term" value="P:translation"/>
    <property type="evidence" value="ECO:0007669"/>
    <property type="project" value="UniProtKB-UniRule"/>
</dbReference>
<feature type="domain" description="RNA-binding S4" evidence="8">
    <location>
        <begin position="43"/>
        <end position="107"/>
    </location>
</feature>
<dbReference type="InterPro" id="IPR038237">
    <property type="entry name" value="Ribosomal_eS4_central_sf"/>
</dbReference>
<evidence type="ECO:0000259" key="8">
    <source>
        <dbReference type="SMART" id="SM00363"/>
    </source>
</evidence>
<dbReference type="PROSITE" id="PS50889">
    <property type="entry name" value="S4"/>
    <property type="match status" value="1"/>
</dbReference>
<organism evidence="9 10">
    <name type="scientific">candidate division MSBL1 archaeon SCGC-AAA261D19</name>
    <dbReference type="NCBI Taxonomy" id="1698273"/>
    <lineage>
        <taxon>Archaea</taxon>
        <taxon>Methanobacteriati</taxon>
        <taxon>Methanobacteriota</taxon>
        <taxon>candidate division MSBL1</taxon>
    </lineage>
</organism>
<dbReference type="FunFam" id="3.10.290.10:FF:000002">
    <property type="entry name" value="40S ribosomal protein S4"/>
    <property type="match status" value="1"/>
</dbReference>
<keyword evidence="3 7" id="KW-0694">RNA-binding</keyword>
<protein>
    <recommendedName>
        <fullName evidence="6 7">Small ribosomal subunit protein eS4</fullName>
    </recommendedName>
</protein>
<evidence type="ECO:0000256" key="1">
    <source>
        <dbReference type="ARBA" id="ARBA00007500"/>
    </source>
</evidence>
<keyword evidence="10" id="KW-1185">Reference proteome</keyword>
<dbReference type="InterPro" id="IPR013845">
    <property type="entry name" value="Ribosomal_eS4_central_region"/>
</dbReference>
<dbReference type="Proteomes" id="UP000070400">
    <property type="component" value="Unassembled WGS sequence"/>
</dbReference>
<evidence type="ECO:0000256" key="4">
    <source>
        <dbReference type="ARBA" id="ARBA00022980"/>
    </source>
</evidence>
<dbReference type="PIRSF" id="PIRSF002116">
    <property type="entry name" value="Ribosomal_S4"/>
    <property type="match status" value="1"/>
</dbReference>
<dbReference type="HAMAP" id="MF_00485">
    <property type="entry name" value="Ribosomal_eS4"/>
    <property type="match status" value="1"/>
</dbReference>
<dbReference type="GO" id="GO:0022627">
    <property type="term" value="C:cytosolic small ribosomal subunit"/>
    <property type="evidence" value="ECO:0007669"/>
    <property type="project" value="TreeGrafter"/>
</dbReference>
<dbReference type="InterPro" id="IPR000876">
    <property type="entry name" value="Ribosomal_eS4"/>
</dbReference>
<dbReference type="InterPro" id="IPR041982">
    <property type="entry name" value="Ribosomal_eS4_KOW"/>
</dbReference>
<keyword evidence="4 7" id="KW-0689">Ribosomal protein</keyword>
<evidence type="ECO:0000256" key="5">
    <source>
        <dbReference type="ARBA" id="ARBA00023274"/>
    </source>
</evidence>
<comment type="caution">
    <text evidence="9">The sequence shown here is derived from an EMBL/GenBank/DDBJ whole genome shotgun (WGS) entry which is preliminary data.</text>
</comment>
<dbReference type="SMART" id="SM00363">
    <property type="entry name" value="S4"/>
    <property type="match status" value="1"/>
</dbReference>
<dbReference type="SUPFAM" id="SSF55174">
    <property type="entry name" value="Alpha-L RNA-binding motif"/>
    <property type="match status" value="1"/>
</dbReference>